<dbReference type="EMBL" id="CP061839">
    <property type="protein sequence ID" value="QOW60777.1"/>
    <property type="molecule type" value="Genomic_DNA"/>
</dbReference>
<dbReference type="Proteomes" id="UP000593915">
    <property type="component" value="Chromosome"/>
</dbReference>
<dbReference type="AlphaFoldDB" id="A0A7S6WPC8"/>
<feature type="chain" id="PRO_5032782334" evidence="1">
    <location>
        <begin position="20"/>
        <end position="329"/>
    </location>
</feature>
<evidence type="ECO:0000313" key="4">
    <source>
        <dbReference type="Proteomes" id="UP000593915"/>
    </source>
</evidence>
<evidence type="ECO:0000259" key="2">
    <source>
        <dbReference type="PROSITE" id="PS50983"/>
    </source>
</evidence>
<name>A0A7S6WPC8_9SPIR</name>
<organism evidence="3 4">
    <name type="scientific">Treponema pedis</name>
    <dbReference type="NCBI Taxonomy" id="409322"/>
    <lineage>
        <taxon>Bacteria</taxon>
        <taxon>Pseudomonadati</taxon>
        <taxon>Spirochaetota</taxon>
        <taxon>Spirochaetia</taxon>
        <taxon>Spirochaetales</taxon>
        <taxon>Treponemataceae</taxon>
        <taxon>Treponema</taxon>
    </lineage>
</organism>
<dbReference type="Gene3D" id="3.40.50.1980">
    <property type="entry name" value="Nitrogenase molybdenum iron protein domain"/>
    <property type="match status" value="2"/>
</dbReference>
<gene>
    <name evidence="3" type="ORF">IFE08_13495</name>
</gene>
<evidence type="ECO:0000313" key="3">
    <source>
        <dbReference type="EMBL" id="QOW60777.1"/>
    </source>
</evidence>
<feature type="signal peptide" evidence="1">
    <location>
        <begin position="1"/>
        <end position="19"/>
    </location>
</feature>
<dbReference type="Pfam" id="PF01497">
    <property type="entry name" value="Peripla_BP_2"/>
    <property type="match status" value="1"/>
</dbReference>
<proteinExistence type="predicted"/>
<feature type="domain" description="Fe/B12 periplasmic-binding" evidence="2">
    <location>
        <begin position="53"/>
        <end position="328"/>
    </location>
</feature>
<keyword evidence="1" id="KW-0732">Signal</keyword>
<dbReference type="InterPro" id="IPR050902">
    <property type="entry name" value="ABC_Transporter_SBP"/>
</dbReference>
<evidence type="ECO:0000256" key="1">
    <source>
        <dbReference type="SAM" id="SignalP"/>
    </source>
</evidence>
<accession>A0A7S6WPC8</accession>
<dbReference type="RefSeq" id="WP_194076234.1">
    <property type="nucleotide sequence ID" value="NZ_CP061839.1"/>
</dbReference>
<dbReference type="PANTHER" id="PTHR30535:SF7">
    <property type="entry name" value="IRON(III) DICITRATE-BINDING PROTEIN"/>
    <property type="match status" value="1"/>
</dbReference>
<sequence>MKKPAFCFYAVIFSVRLFALGGQESPSSPENNNGIVTVENFNHTTTYSKVPERIIPLSAGEAEIFAALGLEDKIIEMSLGHNTLKDIIPEYADKLKNIKQVKEVSLEYLLALNPDFIFTPSYPFNVPAIGKYEDYEGNNIKLYVSEGTYVKNCTLENTYNDIINIGKIFKIEARAKALAEKLKSRTQAVIEKVKGTKPVRCFVFDSNSNDKYYSAGGTGLENHIITLCGGKNIFDDVERQFCAVSMEDIIARNPDVIIINQYEIAESGTHYQNDGQRKIDFLKSKKELSEVSAIKNNRFIIVPLIQVFPGLQNLDALETIAKGLHPDKF</sequence>
<dbReference type="PROSITE" id="PS50983">
    <property type="entry name" value="FE_B12_PBP"/>
    <property type="match status" value="1"/>
</dbReference>
<reference evidence="3 4" key="1">
    <citation type="submission" date="2020-09" db="EMBL/GenBank/DDBJ databases">
        <title>Characterization of Treponema spp. from bovine digital dermatitis in Korea.</title>
        <authorList>
            <person name="Espiritu H.M."/>
            <person name="Cho Y.I."/>
            <person name="Mamuad L."/>
        </authorList>
    </citation>
    <scope>NUCLEOTIDE SEQUENCE [LARGE SCALE GENOMIC DNA]</scope>
    <source>
        <strain evidence="3 4">KS1</strain>
    </source>
</reference>
<dbReference type="SUPFAM" id="SSF53807">
    <property type="entry name" value="Helical backbone' metal receptor"/>
    <property type="match status" value="1"/>
</dbReference>
<dbReference type="InterPro" id="IPR002491">
    <property type="entry name" value="ABC_transptr_periplasmic_BD"/>
</dbReference>
<dbReference type="PANTHER" id="PTHR30535">
    <property type="entry name" value="VITAMIN B12-BINDING PROTEIN"/>
    <property type="match status" value="1"/>
</dbReference>
<protein>
    <submittedName>
        <fullName evidence="3">ABC transporter substrate-binding protein</fullName>
    </submittedName>
</protein>